<dbReference type="Pfam" id="PF05272">
    <property type="entry name" value="VapE-like_dom"/>
    <property type="match status" value="1"/>
</dbReference>
<dbReference type="EMBL" id="JBHSLI010000022">
    <property type="protein sequence ID" value="MFC5295880.1"/>
    <property type="molecule type" value="Genomic_DNA"/>
</dbReference>
<dbReference type="PANTHER" id="PTHR34985:SF1">
    <property type="entry name" value="SLR0554 PROTEIN"/>
    <property type="match status" value="1"/>
</dbReference>
<dbReference type="PANTHER" id="PTHR34985">
    <property type="entry name" value="SLR0554 PROTEIN"/>
    <property type="match status" value="1"/>
</dbReference>
<keyword evidence="3" id="KW-1185">Reference proteome</keyword>
<dbReference type="Proteomes" id="UP001595976">
    <property type="component" value="Unassembled WGS sequence"/>
</dbReference>
<evidence type="ECO:0000313" key="3">
    <source>
        <dbReference type="Proteomes" id="UP001595976"/>
    </source>
</evidence>
<dbReference type="RefSeq" id="WP_377785505.1">
    <property type="nucleotide sequence ID" value="NZ_JBHSLI010000022.1"/>
</dbReference>
<protein>
    <submittedName>
        <fullName evidence="2">VapE domain-containing protein</fullName>
    </submittedName>
</protein>
<comment type="caution">
    <text evidence="2">The sequence shown here is derived from an EMBL/GenBank/DDBJ whole genome shotgun (WGS) entry which is preliminary data.</text>
</comment>
<organism evidence="2 3">
    <name type="scientific">Bosea minatitlanensis</name>
    <dbReference type="NCBI Taxonomy" id="128782"/>
    <lineage>
        <taxon>Bacteria</taxon>
        <taxon>Pseudomonadati</taxon>
        <taxon>Pseudomonadota</taxon>
        <taxon>Alphaproteobacteria</taxon>
        <taxon>Hyphomicrobiales</taxon>
        <taxon>Boseaceae</taxon>
        <taxon>Bosea</taxon>
    </lineage>
</organism>
<evidence type="ECO:0000313" key="2">
    <source>
        <dbReference type="EMBL" id="MFC5295880.1"/>
    </source>
</evidence>
<reference evidence="3" key="1">
    <citation type="journal article" date="2019" name="Int. J. Syst. Evol. Microbiol.">
        <title>The Global Catalogue of Microorganisms (GCM) 10K type strain sequencing project: providing services to taxonomists for standard genome sequencing and annotation.</title>
        <authorList>
            <consortium name="The Broad Institute Genomics Platform"/>
            <consortium name="The Broad Institute Genome Sequencing Center for Infectious Disease"/>
            <person name="Wu L."/>
            <person name="Ma J."/>
        </authorList>
    </citation>
    <scope>NUCLEOTIDE SEQUENCE [LARGE SCALE GENOMIC DNA]</scope>
    <source>
        <strain evidence="3">CGMCC 1.15643</strain>
    </source>
</reference>
<dbReference type="InterPro" id="IPR007936">
    <property type="entry name" value="VapE-like_dom"/>
</dbReference>
<feature type="domain" description="Virulence-associated protein E-like" evidence="1">
    <location>
        <begin position="235"/>
        <end position="374"/>
    </location>
</feature>
<sequence length="519" mass="58424">MTTTQQDTSSEFQAALRAWDNMKKPTDDEVAALIACAEKARHASELAGPWATLARHLVELGGFSKDAAQKEASRCRIVAALGRYPEGYDDFVALWLDARGYSMKHSGEFLGPRGVPVCLDHVLNQMKVWTEDKRVFKGAYEAALRLWTADERLKIIERTYRDLVFDAAADPDMNELKRWIDLIVREDEDPEITERNKRGVLVAVTNFIHRVKNHLGAMVGIEHPSGDARWHHHTHVMPVLYGAQEDGKTLAVKTLLRAVSDLATGMGFEVLEDNSKQNMLSYMPVMSFDELAGLKNANVEKLKGIMTEETRSMRDVYERAGPKRVVTTFIGCTNEDLNGFVRDKTGNRRFFQFATKLVDVAAMRSIDARRIWRSVDENAVSPWYAHAEDLQIVKAIQAEQRHKSSVEDWIENCSTLPTGGGGWVTTSELYRSYFAYIEEFHRSEVNGANVGKFGRELNRLFGARHPQIEQNYNTKTKSNQYRIARPGAVKRSKPKTATSLPVAANTNTIAGTIRSDDLG</sequence>
<accession>A0ABW0FDE7</accession>
<gene>
    <name evidence="2" type="ORF">ACFPK2_23115</name>
</gene>
<name>A0ABW0FDE7_9HYPH</name>
<feature type="non-terminal residue" evidence="2">
    <location>
        <position position="519"/>
    </location>
</feature>
<proteinExistence type="predicted"/>
<evidence type="ECO:0000259" key="1">
    <source>
        <dbReference type="Pfam" id="PF05272"/>
    </source>
</evidence>